<feature type="domain" description="VWFC" evidence="1">
    <location>
        <begin position="1822"/>
        <end position="1879"/>
    </location>
</feature>
<dbReference type="RefSeq" id="XP_022082453.1">
    <property type="nucleotide sequence ID" value="XM_022226761.1"/>
</dbReference>
<feature type="domain" description="VWFC" evidence="1">
    <location>
        <begin position="2509"/>
        <end position="2567"/>
    </location>
</feature>
<feature type="domain" description="VWFC" evidence="1">
    <location>
        <begin position="1946"/>
        <end position="2004"/>
    </location>
</feature>
<dbReference type="PROSITE" id="PS01208">
    <property type="entry name" value="VWFC_1"/>
    <property type="match status" value="23"/>
</dbReference>
<feature type="domain" description="VWFC" evidence="1">
    <location>
        <begin position="1004"/>
        <end position="1061"/>
    </location>
</feature>
<feature type="domain" description="VWFC" evidence="1">
    <location>
        <begin position="2072"/>
        <end position="2130"/>
    </location>
</feature>
<feature type="domain" description="VWFC" evidence="1">
    <location>
        <begin position="2385"/>
        <end position="2442"/>
    </location>
</feature>
<dbReference type="OrthoDB" id="5976811at2759"/>
<feature type="domain" description="VWFC" evidence="1">
    <location>
        <begin position="500"/>
        <end position="557"/>
    </location>
</feature>
<name>A0A8B7XNQ6_ACAPL</name>
<feature type="domain" description="VWFC" evidence="1">
    <location>
        <begin position="1692"/>
        <end position="1749"/>
    </location>
</feature>
<dbReference type="OMA" id="QGQKWND"/>
<accession>A0A8B7XNQ6</accession>
<feature type="domain" description="VWFC" evidence="1">
    <location>
        <begin position="1753"/>
        <end position="1812"/>
    </location>
</feature>
<feature type="domain" description="VWFC" evidence="1">
    <location>
        <begin position="310"/>
        <end position="369"/>
    </location>
</feature>
<feature type="domain" description="VWFC" evidence="1">
    <location>
        <begin position="3138"/>
        <end position="3196"/>
    </location>
</feature>
<dbReference type="Gene3D" id="2.10.70.10">
    <property type="entry name" value="Complement Module, domain 1"/>
    <property type="match status" value="6"/>
</dbReference>
<feature type="domain" description="VWFC" evidence="1">
    <location>
        <begin position="2712"/>
        <end position="2759"/>
    </location>
</feature>
<dbReference type="InterPro" id="IPR001007">
    <property type="entry name" value="VWF_dom"/>
</dbReference>
<dbReference type="PANTHER" id="PTHR46439">
    <property type="entry name" value="CYSTEINE-RICH MOTOR NEURON 1 PROTEIN"/>
    <property type="match status" value="1"/>
</dbReference>
<feature type="domain" description="VWFC" evidence="1">
    <location>
        <begin position="755"/>
        <end position="814"/>
    </location>
</feature>
<feature type="domain" description="VWFC" evidence="1">
    <location>
        <begin position="2259"/>
        <end position="2317"/>
    </location>
</feature>
<feature type="domain" description="VWFC" evidence="1">
    <location>
        <begin position="1189"/>
        <end position="1248"/>
    </location>
</feature>
<feature type="domain" description="VWFC" evidence="1">
    <location>
        <begin position="2323"/>
        <end position="2380"/>
    </location>
</feature>
<feature type="domain" description="VWFC" evidence="1">
    <location>
        <begin position="2637"/>
        <end position="2696"/>
    </location>
</feature>
<evidence type="ECO:0000313" key="3">
    <source>
        <dbReference type="RefSeq" id="XP_022082453.1"/>
    </source>
</evidence>
<feature type="domain" description="VWFC" evidence="1">
    <location>
        <begin position="1315"/>
        <end position="1374"/>
    </location>
</feature>
<feature type="domain" description="VWFC" evidence="1">
    <location>
        <begin position="2954"/>
        <end position="3012"/>
    </location>
</feature>
<evidence type="ECO:0000259" key="1">
    <source>
        <dbReference type="PROSITE" id="PS50184"/>
    </source>
</evidence>
<feature type="domain" description="VWFC" evidence="1">
    <location>
        <begin position="2827"/>
        <end position="2885"/>
    </location>
</feature>
<feature type="domain" description="VWFC" evidence="1">
    <location>
        <begin position="943"/>
        <end position="1000"/>
    </location>
</feature>
<reference evidence="3" key="1">
    <citation type="submission" date="2025-08" db="UniProtKB">
        <authorList>
            <consortium name="RefSeq"/>
        </authorList>
    </citation>
    <scope>IDENTIFICATION</scope>
</reference>
<feature type="domain" description="VWFC" evidence="1">
    <location>
        <begin position="1629"/>
        <end position="1686"/>
    </location>
</feature>
<dbReference type="InterPro" id="IPR052624">
    <property type="entry name" value="CRIM1"/>
</dbReference>
<organism evidence="2 3">
    <name type="scientific">Acanthaster planci</name>
    <name type="common">Crown-of-thorns starfish</name>
    <dbReference type="NCBI Taxonomy" id="133434"/>
    <lineage>
        <taxon>Eukaryota</taxon>
        <taxon>Metazoa</taxon>
        <taxon>Echinodermata</taxon>
        <taxon>Eleutherozoa</taxon>
        <taxon>Asterozoa</taxon>
        <taxon>Asteroidea</taxon>
        <taxon>Valvatacea</taxon>
        <taxon>Valvatida</taxon>
        <taxon>Acanthasteridae</taxon>
        <taxon>Acanthaster</taxon>
    </lineage>
</organism>
<gene>
    <name evidence="3" type="primary">LOC110974853</name>
</gene>
<dbReference type="SMART" id="SM00214">
    <property type="entry name" value="VWC"/>
    <property type="match status" value="51"/>
</dbReference>
<sequence length="3329" mass="363337">MAKDPSCIFNGTEYKHGDRWIPGPCETCECDRGETACRRPSCSLPLCDNPVVQPGDCCPTCPDGPEVIIGPPCTFKGNTYKSGEQFQSDQCTTCHCTEGSVQCVPVSCPLLTCPNAIRREGQCCLECPAEPCITKSGIRPHGSQWDENACTSCRCIQGATTCEAQVCPELNCTAEDVPDACCDQCPGDTPCQYKGKTYVKGQRFQPEPCSFCSCLEGGSIFCVPASCPVLECPNPVRREGDCCAICEEEGFCMYEGEQYKAGTTFNPSACVTCDCSTSLTVKCRQVNCDIPRCSDPILLEGACCPSCQEKFCTYAGNVYPDGATFKSNPCSNCICEDGQVGCVGVPCPPLNCPLTSVILKPGDCCESCAEPTPSCSYLGQSYREGARWRVNDCKDCWCQDGRIWCARIGCMAQQSCNVLEKVEGQCCPICTDPPPPPEQDCTTDSGLTYQHRSRWYTNCGYCTCLNGATSCVEELCPPLYCENQVKPDGACCPVCVDDTKACTLAGNTYPHLAVFRINECVDCMCYDRAFYCWGSVCRKLTCDNPVKVPGQCCLECPDDPVIGPQRLNCVTPDQRVYAHGTFFKTDPCLYCYCNDGLVICNREPCEAKACSAEGEVILEGECCSRCRSDITKCVVKGETYSHNDRWRVGQCKECYCDNGVVKCSDLMCPELSCDSPVTEEGSCCPTCPEVSPVPPCSLDNMAYTDGQQWRKDKCTLCTCEDGAVVCVADQCPPLSCDDPVVVKGECCRVCPGDAQPCEIDGKTFKHGEVFRDDSCMECQCTNGVKTCNQKNCPALSCSLANAFLVQGECCPQCHGDLRRPCDMDGRKYSDGQQWPRGDCETCRCEQGQVSCLPEPCPRVTCDNPVLPAGECCLKCPEDLRPCMVEGVEVPHGVRGVVRTGATCQQCSCSNAEFTCLSDTCPTPECDNPISLNDSCCQTCPDQPTCLYKSYRYVHGQTWKKNTCTTCQCVDGGILCDPEVCPVLTCTETVDVEGECCPRCKDAAKVCSYGGVDYDHGATWQADPCSRCTCNDGSTSCTYQNCPATTCDNPTVAEGECCRRCPDDPPPCETSSGTFSPGEAWRKTKCLTCRCVGGMEECRLEQCPILTCDNPQNVIGECCRRCPAETRSCSVGGVLYRHKEQWQPDPCRVCQCIDGTVDCVDQTCPELSCPEPLQLDDICCPRCPGEPLRNMCRDNGVMYSHQQEWRPDVCTTCSCNDGIVTCTTENCPLLQCTGGEPVAQEGQCCKICPEEAMSCEFNGATYDHGKTWQDGDCRVCSCDNSQVTCDTEVCSVPDCDNPIAVEGKCCLLCPDVAPARDCEYKNNFYPHSYRWNPEDCTQCNCNDGTVSCKDIQCPELFCPGSQEVFVEGECCHLCPNQTKPCTDVVGNTFPHGKRWAISDCTRCTCFNSDISCNTRLCPAPECDKVVPVEGQCCDSCADQPALRPDSCTYRGQEYAHGEWWQVDDCKSCTCIDGDLACSFESCPRLACEGTPIQEEGKCCPVCPADAESCTVGDATYEHGSTWAASVCTDCTCDDQSVSCDHEVCPVLTCDETEDVGQCCKQCKGDPAFKKCTYKKKEYKHGVVIRKNDCKMCTCEDGQWSCQNELCPDLTCTNPVSIKGECCKKCPEDVKSCEVDGNTYKHGQKWSENPCSDCRCDNGAVVCDLQSCPAPDCSDATVVEGECCPTCPGVAPLKFCRSGSKKYKHGEFWSPNDCSQCTCADGEIHCQKETCPRPACDNPVTVKGECCKKCPDQMRQCQLDGNGDVRDHLEKWRVDNCKTCKCYNGKVSCDIQTCPKVDCTNAVVPENQCCPVCPDTDPPELTAKGCEVKGRTYQHGERWDKNACKSCICDNGRVNCDSPACGALTCSNPIKVAGECCLRCPDDAQSCVTADNVEYPHGEEWRDGDCKRCRCSNGKIDCDEMLCPKLTCSNPFTFPGQCCKQCEGQPFETCTFNGREYQHGERWYGKSHCTSCSCSNGKADCETPICPALTCTNPVKVKGQCCRVCVDDFATCVASDGTRRKHGEEWKASECVTCSCDDGTTSCDTLKCPTLSCTTTVRDEGKCCPRCPTDPTPKTCRLKSGVEYISGQSWRKGPCRTCTCNDGNKVCQTESCPLLTCSDPKTLAGECCKRCPEDIPTCLATGGASYKHGETWQPNPCKTCKCMEGTSVCTDKLCPKPACDNPVNVEGECCPKCPGVPTPKSCQRGDQPRAHGETWQVGPCKTCSCSNGRIDCEANICPTLTCADTVKVKGECCRRCTEDAKDCPTDTGAGYKHGETFSPEPCTSCKCYDGQTICTSKSCNPTDCENPITPSNECCPRCPGEPTPAPCMYKDREVASGDWWRINPCEFCQCNNGIVGCAEESCPVLICPNTVKVPGECCRICVDEPDTGCMVDGRRLQTGESFRQSPCSTCTCYFGSLECDQTVCPATTCNNAIKARDECCPRCPDEPVPAPCALKGKTYRSGESWTKGPCKTCTCNNGKISCENQQCPAVTCADPKRLVDECCLKCPDELKSCRPDNVTEYDHGTNFRRGDCTTCSCDNGVITCSTEVCPAPDCMEPVSEEGTCCDTCPGDRVMKGCTTKTGQKMRHGESWRRSPCKVCTCDNGKVRCDKETCPTLSCDQPLKREPDECCRKCPPDPDNACSDEQGNTYMPREKWNPDPCTECECTELGGVRCTRMDCPATECAEPVAVEGQCCMSCPPPGEIKPLTFCTATRREGDTWQPTPCARCTCRNGEIECLTETCDTLECTDVIKLPDDCCPKCASDIRKCKDADGMAHSQGEYWRPSNCEECTCDSGMTQCRPITCDAELTCNDPQPVAGLCCPVCPTDNFDGCDISHNRRINHGETLKLDDCNTCTCTDGRFDCTEKVCPALDCDKSVKRDGECCAKCPITTGLGECTLDGVVYRNTETFEDPADKCLRCQCNMGEVMCGQPGAPCPPTDCPMPIVLEGDCCPTCREGVCDYQNKLYMDGERWKPTDCEQCQCDNGIVACSVSDCPLEPCSTERVKIPGRCCPECPDDFRTCMDKVGMYSHGDRWIKADDICVECVCDDSAICCEHIRCPTPECENPIDVPGQCCPTCDPSQIPTTCPYKGATYQQGEQFNEDCSTCVCSNGQVACTRNPCPAVFCPNPIQDEKDCCPRCGVTCFHNNAEYTDGQTWADPLQPCFTCTCMNGLVQCGLQCPSIRCPDASVKTGECCPTCPDITFGSSRVQLLGTINNYFLDYGIGIINAERPIQGRNLWRVRIWSAARSDGGGAKTEVVKQALNREQAGQSISRTDNQLLFQRLEYRRDLRGQPCETYPYVCAEFFMTRDGYDEYSTSTTFGDAISTICLEAC</sequence>
<feature type="domain" description="VWFC" evidence="1">
    <location>
        <begin position="3016"/>
        <end position="3075"/>
    </location>
</feature>
<evidence type="ECO:0000313" key="2">
    <source>
        <dbReference type="Proteomes" id="UP000694845"/>
    </source>
</evidence>
<feature type="domain" description="VWFC" evidence="1">
    <location>
        <begin position="2134"/>
        <end position="2192"/>
    </location>
</feature>
<dbReference type="PROSITE" id="PS50184">
    <property type="entry name" value="VWFC_2"/>
    <property type="match status" value="49"/>
</dbReference>
<feature type="domain" description="VWFC" evidence="1">
    <location>
        <begin position="3081"/>
        <end position="3137"/>
    </location>
</feature>
<feature type="domain" description="VWFC" evidence="1">
    <location>
        <begin position="1568"/>
        <end position="1625"/>
    </location>
</feature>
<dbReference type="Pfam" id="PF23334">
    <property type="entry name" value="VWC2L_2nd"/>
    <property type="match status" value="26"/>
</dbReference>
<feature type="domain" description="VWFC" evidence="1">
    <location>
        <begin position="1444"/>
        <end position="1502"/>
    </location>
</feature>
<feature type="domain" description="VWFC" evidence="1">
    <location>
        <begin position="2891"/>
        <end position="2952"/>
    </location>
</feature>
<keyword evidence="2" id="KW-1185">Reference proteome</keyword>
<dbReference type="SMART" id="SM00215">
    <property type="entry name" value="VWC_out"/>
    <property type="match status" value="31"/>
</dbReference>
<feature type="domain" description="VWFC" evidence="1">
    <location>
        <begin position="2198"/>
        <end position="2255"/>
    </location>
</feature>
<feature type="domain" description="VWFC" evidence="1">
    <location>
        <begin position="567"/>
        <end position="627"/>
    </location>
</feature>
<feature type="domain" description="VWFC" evidence="1">
    <location>
        <begin position="2008"/>
        <end position="2066"/>
    </location>
</feature>
<feature type="domain" description="VWFC" evidence="1">
    <location>
        <begin position="1883"/>
        <end position="1941"/>
    </location>
</feature>
<feature type="domain" description="VWFC" evidence="1">
    <location>
        <begin position="439"/>
        <end position="496"/>
    </location>
</feature>
<feature type="domain" description="VWFC" evidence="1">
    <location>
        <begin position="631"/>
        <end position="688"/>
    </location>
</feature>
<feature type="domain" description="VWFC" evidence="1">
    <location>
        <begin position="2448"/>
        <end position="2505"/>
    </location>
</feature>
<dbReference type="Pfam" id="PF00093">
    <property type="entry name" value="VWC"/>
    <property type="match status" value="23"/>
</dbReference>
<feature type="domain" description="VWFC" evidence="1">
    <location>
        <begin position="2573"/>
        <end position="2632"/>
    </location>
</feature>
<feature type="domain" description="VWFC" evidence="1">
    <location>
        <begin position="1378"/>
        <end position="1436"/>
    </location>
</feature>
<feature type="domain" description="VWFC" evidence="1">
    <location>
        <begin position="71"/>
        <end position="128"/>
    </location>
</feature>
<dbReference type="Proteomes" id="UP000694845">
    <property type="component" value="Unplaced"/>
</dbReference>
<feature type="domain" description="VWFC" evidence="1">
    <location>
        <begin position="2763"/>
        <end position="2822"/>
    </location>
</feature>
<feature type="domain" description="VWFC" evidence="1">
    <location>
        <begin position="5"/>
        <end position="62"/>
    </location>
</feature>
<dbReference type="KEGG" id="aplc:110974853"/>
<dbReference type="GO" id="GO:0005886">
    <property type="term" value="C:plasma membrane"/>
    <property type="evidence" value="ECO:0007669"/>
    <property type="project" value="TreeGrafter"/>
</dbReference>
<feature type="domain" description="VWFC" evidence="1">
    <location>
        <begin position="694"/>
        <end position="751"/>
    </location>
</feature>
<dbReference type="GeneID" id="110974853"/>
<feature type="domain" description="VWFC" evidence="1">
    <location>
        <begin position="373"/>
        <end position="431"/>
    </location>
</feature>
<feature type="domain" description="VWFC" evidence="1">
    <location>
        <begin position="1252"/>
        <end position="1309"/>
    </location>
</feature>
<feature type="domain" description="VWFC" evidence="1">
    <location>
        <begin position="1506"/>
        <end position="1562"/>
    </location>
</feature>
<dbReference type="SUPFAM" id="SSF57603">
    <property type="entry name" value="FnI-like domain"/>
    <property type="match status" value="51"/>
</dbReference>
<dbReference type="Gene3D" id="6.20.200.20">
    <property type="match status" value="45"/>
</dbReference>
<protein>
    <submittedName>
        <fullName evidence="3">Zonadhesin-like</fullName>
    </submittedName>
</protein>
<feature type="domain" description="VWFC" evidence="1">
    <location>
        <begin position="819"/>
        <end position="876"/>
    </location>
</feature>
<feature type="domain" description="VWFC" evidence="1">
    <location>
        <begin position="189"/>
        <end position="247"/>
    </location>
</feature>
<proteinExistence type="predicted"/>
<dbReference type="PANTHER" id="PTHR46439:SF1">
    <property type="entry name" value="CYSTEINE-RICH MOTOR NEURON 1 PROTEIN"/>
    <property type="match status" value="1"/>
</dbReference>
<feature type="domain" description="VWFC" evidence="1">
    <location>
        <begin position="250"/>
        <end position="308"/>
    </location>
</feature>
<feature type="domain" description="VWFC" evidence="1">
    <location>
        <begin position="1065"/>
        <end position="1122"/>
    </location>
</feature>
<feature type="domain" description="VWFC" evidence="1">
    <location>
        <begin position="1126"/>
        <end position="1183"/>
    </location>
</feature>